<dbReference type="AlphaFoldDB" id="A0A8E2JA39"/>
<reference evidence="1 2" key="1">
    <citation type="journal article" date="2016" name="Nat. Commun.">
        <title>Ectomycorrhizal ecology is imprinted in the genome of the dominant symbiotic fungus Cenococcum geophilum.</title>
        <authorList>
            <consortium name="DOE Joint Genome Institute"/>
            <person name="Peter M."/>
            <person name="Kohler A."/>
            <person name="Ohm R.A."/>
            <person name="Kuo A."/>
            <person name="Krutzmann J."/>
            <person name="Morin E."/>
            <person name="Arend M."/>
            <person name="Barry K.W."/>
            <person name="Binder M."/>
            <person name="Choi C."/>
            <person name="Clum A."/>
            <person name="Copeland A."/>
            <person name="Grisel N."/>
            <person name="Haridas S."/>
            <person name="Kipfer T."/>
            <person name="LaButti K."/>
            <person name="Lindquist E."/>
            <person name="Lipzen A."/>
            <person name="Maire R."/>
            <person name="Meier B."/>
            <person name="Mihaltcheva S."/>
            <person name="Molinier V."/>
            <person name="Murat C."/>
            <person name="Poggeler S."/>
            <person name="Quandt C.A."/>
            <person name="Sperisen C."/>
            <person name="Tritt A."/>
            <person name="Tisserant E."/>
            <person name="Crous P.W."/>
            <person name="Henrissat B."/>
            <person name="Nehls U."/>
            <person name="Egli S."/>
            <person name="Spatafora J.W."/>
            <person name="Grigoriev I.V."/>
            <person name="Martin F.M."/>
        </authorList>
    </citation>
    <scope>NUCLEOTIDE SEQUENCE [LARGE SCALE GENOMIC DNA]</scope>
    <source>
        <strain evidence="1 2">CBS 459.81</strain>
    </source>
</reference>
<organism evidence="1 2">
    <name type="scientific">Lepidopterella palustris CBS 459.81</name>
    <dbReference type="NCBI Taxonomy" id="1314670"/>
    <lineage>
        <taxon>Eukaryota</taxon>
        <taxon>Fungi</taxon>
        <taxon>Dikarya</taxon>
        <taxon>Ascomycota</taxon>
        <taxon>Pezizomycotina</taxon>
        <taxon>Dothideomycetes</taxon>
        <taxon>Pleosporomycetidae</taxon>
        <taxon>Mytilinidiales</taxon>
        <taxon>Argynnaceae</taxon>
        <taxon>Lepidopterella</taxon>
    </lineage>
</organism>
<keyword evidence="2" id="KW-1185">Reference proteome</keyword>
<accession>A0A8E2JA39</accession>
<dbReference type="SUPFAM" id="SSF52047">
    <property type="entry name" value="RNI-like"/>
    <property type="match status" value="1"/>
</dbReference>
<evidence type="ECO:0008006" key="3">
    <source>
        <dbReference type="Google" id="ProtNLM"/>
    </source>
</evidence>
<dbReference type="Proteomes" id="UP000250266">
    <property type="component" value="Unassembled WGS sequence"/>
</dbReference>
<dbReference type="OrthoDB" id="3690497at2759"/>
<dbReference type="Gene3D" id="3.80.10.10">
    <property type="entry name" value="Ribonuclease Inhibitor"/>
    <property type="match status" value="1"/>
</dbReference>
<proteinExistence type="predicted"/>
<protein>
    <recommendedName>
        <fullName evidence="3">F-box domain-containing protein</fullName>
    </recommendedName>
</protein>
<name>A0A8E2JA39_9PEZI</name>
<sequence>MAGLQDLSTELLIEIVSYIQDRRTFCNLSIVSRLFHTLTEPFLYESFATYDLETAVFSFTRTIIERPELAKYVKKADISVGQSVRAAHRYEPTDRFLLQAKRLDCDPEIWDRLIPGDDVDAMTVLLLHMLPNLQELRLSMKEDMEPKFLFPSNDSKMSSRNAISAHKLLESLKNLKKVEVWCTEFEELFWMHLLPWLQLPSLQSFTANEIGSMDSEAHRSDVRFSNVTSLCLTTSVLDKESLDAILSCCCNLKSFSYSLAGPSNHWSWAEPDEIVELLSVRVPSTLEHLKFIHHNHDDEFDDWLGPDWDYQMGSMKALKNLRKIEVDSAALLGTEERMERHPDIVPSLLRLFPASIAELSILYPNRYTLDRVAELARLCGTIFQDLKVVRLGPWVDPAWGHMKGIERDFEANGVEFIKL</sequence>
<evidence type="ECO:0000313" key="2">
    <source>
        <dbReference type="Proteomes" id="UP000250266"/>
    </source>
</evidence>
<dbReference type="EMBL" id="KV745397">
    <property type="protein sequence ID" value="OCK74897.1"/>
    <property type="molecule type" value="Genomic_DNA"/>
</dbReference>
<evidence type="ECO:0000313" key="1">
    <source>
        <dbReference type="EMBL" id="OCK74897.1"/>
    </source>
</evidence>
<dbReference type="InterPro" id="IPR032675">
    <property type="entry name" value="LRR_dom_sf"/>
</dbReference>
<gene>
    <name evidence="1" type="ORF">K432DRAFT_386537</name>
</gene>